<sequence>MIASIYRRAATLLTLAFGFCAAPALAQPPWQPDRPVTLIVPYSVGGGTDALARAVAKDLSDVWQQSVIVENVPGADGMIGTRKVIGARPDGYTLLVQIHAITLARHLPASNGFDPLPQLEPITAYAELAGVFVATPKLPGETLAETFQGCKTNARSCSFGTTESVARLQGQMLRADEGMENLVVVNYKGGGQLITDLVAGTVDMAVMGITAAMPHYKSGALKILATLGDKRTSITPDVPSAAEAGFPGLDAITWYGLFAPKGTPQAIVEGVAAATARAVQGQTTQQTFASLGAQAISPSPADFAARIEAESARMTELVQRFPFTQ</sequence>
<evidence type="ECO:0000256" key="2">
    <source>
        <dbReference type="SAM" id="SignalP"/>
    </source>
</evidence>
<reference evidence="3 4" key="1">
    <citation type="submission" date="2019-07" db="EMBL/GenBank/DDBJ databases">
        <title>Qingshengfaniella alkalisoli gen. nov., sp. nov., isolated from saline soil.</title>
        <authorList>
            <person name="Xu L."/>
            <person name="Huang X.-X."/>
            <person name="Sun J.-Q."/>
        </authorList>
    </citation>
    <scope>NUCLEOTIDE SEQUENCE [LARGE SCALE GENOMIC DNA]</scope>
    <source>
        <strain evidence="3 4">DSM 27279</strain>
    </source>
</reference>
<keyword evidence="4" id="KW-1185">Reference proteome</keyword>
<accession>A0A556AED0</accession>
<organism evidence="3 4">
    <name type="scientific">Verticiella sediminum</name>
    <dbReference type="NCBI Taxonomy" id="1247510"/>
    <lineage>
        <taxon>Bacteria</taxon>
        <taxon>Pseudomonadati</taxon>
        <taxon>Pseudomonadota</taxon>
        <taxon>Betaproteobacteria</taxon>
        <taxon>Burkholderiales</taxon>
        <taxon>Alcaligenaceae</taxon>
        <taxon>Verticiella</taxon>
    </lineage>
</organism>
<gene>
    <name evidence="3" type="ORF">FOZ76_19085</name>
</gene>
<dbReference type="SUPFAM" id="SSF53850">
    <property type="entry name" value="Periplasmic binding protein-like II"/>
    <property type="match status" value="1"/>
</dbReference>
<dbReference type="InterPro" id="IPR042100">
    <property type="entry name" value="Bug_dom1"/>
</dbReference>
<dbReference type="PANTHER" id="PTHR42928:SF5">
    <property type="entry name" value="BLR1237 PROTEIN"/>
    <property type="match status" value="1"/>
</dbReference>
<comment type="caution">
    <text evidence="3">The sequence shown here is derived from an EMBL/GenBank/DDBJ whole genome shotgun (WGS) entry which is preliminary data.</text>
</comment>
<comment type="similarity">
    <text evidence="1">Belongs to the UPF0065 (bug) family.</text>
</comment>
<proteinExistence type="inferred from homology"/>
<evidence type="ECO:0000313" key="3">
    <source>
        <dbReference type="EMBL" id="TSH91250.1"/>
    </source>
</evidence>
<dbReference type="RefSeq" id="WP_143949875.1">
    <property type="nucleotide sequence ID" value="NZ_BAABMB010000008.1"/>
</dbReference>
<dbReference type="OrthoDB" id="8628732at2"/>
<feature type="chain" id="PRO_5022047526" evidence="2">
    <location>
        <begin position="27"/>
        <end position="325"/>
    </location>
</feature>
<keyword evidence="2" id="KW-0732">Signal</keyword>
<name>A0A556AED0_9BURK</name>
<dbReference type="InterPro" id="IPR005064">
    <property type="entry name" value="BUG"/>
</dbReference>
<dbReference type="AlphaFoldDB" id="A0A556AED0"/>
<dbReference type="Gene3D" id="3.40.190.150">
    <property type="entry name" value="Bordetella uptake gene, domain 1"/>
    <property type="match status" value="1"/>
</dbReference>
<dbReference type="EMBL" id="VLTJ01000037">
    <property type="protein sequence ID" value="TSH91250.1"/>
    <property type="molecule type" value="Genomic_DNA"/>
</dbReference>
<dbReference type="Pfam" id="PF03401">
    <property type="entry name" value="TctC"/>
    <property type="match status" value="1"/>
</dbReference>
<feature type="signal peptide" evidence="2">
    <location>
        <begin position="1"/>
        <end position="26"/>
    </location>
</feature>
<evidence type="ECO:0000313" key="4">
    <source>
        <dbReference type="Proteomes" id="UP000318405"/>
    </source>
</evidence>
<dbReference type="Gene3D" id="3.40.190.10">
    <property type="entry name" value="Periplasmic binding protein-like II"/>
    <property type="match status" value="1"/>
</dbReference>
<dbReference type="PANTHER" id="PTHR42928">
    <property type="entry name" value="TRICARBOXYLATE-BINDING PROTEIN"/>
    <property type="match status" value="1"/>
</dbReference>
<evidence type="ECO:0000256" key="1">
    <source>
        <dbReference type="ARBA" id="ARBA00006987"/>
    </source>
</evidence>
<protein>
    <submittedName>
        <fullName evidence="3">Tripartite tricarboxylate transporter substrate binding protein</fullName>
    </submittedName>
</protein>
<dbReference type="PIRSF" id="PIRSF017082">
    <property type="entry name" value="YflP"/>
    <property type="match status" value="1"/>
</dbReference>
<dbReference type="Proteomes" id="UP000318405">
    <property type="component" value="Unassembled WGS sequence"/>
</dbReference>